<protein>
    <submittedName>
        <fullName evidence="1">Uncharacterized protein</fullName>
    </submittedName>
</protein>
<gene>
    <name evidence="1" type="ORF">KIW84_070362</name>
</gene>
<dbReference type="Proteomes" id="UP001058974">
    <property type="component" value="Chromosome 7"/>
</dbReference>
<dbReference type="EMBL" id="JAMSHJ010000007">
    <property type="protein sequence ID" value="KAI5382920.1"/>
    <property type="molecule type" value="Genomic_DNA"/>
</dbReference>
<reference evidence="1 2" key="1">
    <citation type="journal article" date="2022" name="Nat. Genet.">
        <title>Improved pea reference genome and pan-genome highlight genomic features and evolutionary characteristics.</title>
        <authorList>
            <person name="Yang T."/>
            <person name="Liu R."/>
            <person name="Luo Y."/>
            <person name="Hu S."/>
            <person name="Wang D."/>
            <person name="Wang C."/>
            <person name="Pandey M.K."/>
            <person name="Ge S."/>
            <person name="Xu Q."/>
            <person name="Li N."/>
            <person name="Li G."/>
            <person name="Huang Y."/>
            <person name="Saxena R.K."/>
            <person name="Ji Y."/>
            <person name="Li M."/>
            <person name="Yan X."/>
            <person name="He Y."/>
            <person name="Liu Y."/>
            <person name="Wang X."/>
            <person name="Xiang C."/>
            <person name="Varshney R.K."/>
            <person name="Ding H."/>
            <person name="Gao S."/>
            <person name="Zong X."/>
        </authorList>
    </citation>
    <scope>NUCLEOTIDE SEQUENCE [LARGE SCALE GENOMIC DNA]</scope>
    <source>
        <strain evidence="1 2">cv. Zhongwan 6</strain>
    </source>
</reference>
<dbReference type="PANTHER" id="PTHR34539">
    <property type="entry name" value="T6J4.11 PROTEIN"/>
    <property type="match status" value="1"/>
</dbReference>
<sequence length="236" mass="26325">MEDCKHDTRKRVRDDSDLAASNESKRVIRVDSDYYDGDSSELSLSRINSFESCVDSDGSEPEIVRVEYEPDSYEVNEMTDEILNILDETDTVIDRETTVTAVQGLDSVIKSFEDEIFAPGQDLDPNQAPESSDFNPNLGYLLEASDDELGLPPTVVQTEENALPEINESGRVGPDGVDLSGFYWFEEDIRNNEPFGLMGYDNVGDDNDAGYVTIDGLFDYGEATDLLWRSESLQAI</sequence>
<dbReference type="AlphaFoldDB" id="A0A9D4VG18"/>
<keyword evidence="2" id="KW-1185">Reference proteome</keyword>
<dbReference type="PANTHER" id="PTHR34539:SF15">
    <property type="match status" value="1"/>
</dbReference>
<organism evidence="1 2">
    <name type="scientific">Pisum sativum</name>
    <name type="common">Garden pea</name>
    <name type="synonym">Lathyrus oleraceus</name>
    <dbReference type="NCBI Taxonomy" id="3888"/>
    <lineage>
        <taxon>Eukaryota</taxon>
        <taxon>Viridiplantae</taxon>
        <taxon>Streptophyta</taxon>
        <taxon>Embryophyta</taxon>
        <taxon>Tracheophyta</taxon>
        <taxon>Spermatophyta</taxon>
        <taxon>Magnoliopsida</taxon>
        <taxon>eudicotyledons</taxon>
        <taxon>Gunneridae</taxon>
        <taxon>Pentapetalae</taxon>
        <taxon>rosids</taxon>
        <taxon>fabids</taxon>
        <taxon>Fabales</taxon>
        <taxon>Fabaceae</taxon>
        <taxon>Papilionoideae</taxon>
        <taxon>50 kb inversion clade</taxon>
        <taxon>NPAAA clade</taxon>
        <taxon>Hologalegina</taxon>
        <taxon>IRL clade</taxon>
        <taxon>Fabeae</taxon>
        <taxon>Lathyrus</taxon>
    </lineage>
</organism>
<dbReference type="Gramene" id="Psat07G0036200-T1">
    <property type="protein sequence ID" value="KAI5382920.1"/>
    <property type="gene ID" value="KIW84_070362"/>
</dbReference>
<proteinExistence type="predicted"/>
<name>A0A9D4VG18_PEA</name>
<accession>A0A9D4VG18</accession>
<evidence type="ECO:0000313" key="2">
    <source>
        <dbReference type="Proteomes" id="UP001058974"/>
    </source>
</evidence>
<dbReference type="OrthoDB" id="1717367at2759"/>
<comment type="caution">
    <text evidence="1">The sequence shown here is derived from an EMBL/GenBank/DDBJ whole genome shotgun (WGS) entry which is preliminary data.</text>
</comment>
<evidence type="ECO:0000313" key="1">
    <source>
        <dbReference type="EMBL" id="KAI5382920.1"/>
    </source>
</evidence>